<gene>
    <name evidence="2" type="ORF">Cgig2_033378</name>
</gene>
<dbReference type="PANTHER" id="PTHR39741">
    <property type="entry name" value="F-BOX DOMAIN CONTAINING PROTEIN, EXPRESSED"/>
    <property type="match status" value="1"/>
</dbReference>
<dbReference type="InterPro" id="IPR001810">
    <property type="entry name" value="F-box_dom"/>
</dbReference>
<dbReference type="EMBL" id="JAKOGI010000017">
    <property type="protein sequence ID" value="KAJ8450184.1"/>
    <property type="molecule type" value="Genomic_DNA"/>
</dbReference>
<organism evidence="2 3">
    <name type="scientific">Carnegiea gigantea</name>
    <dbReference type="NCBI Taxonomy" id="171969"/>
    <lineage>
        <taxon>Eukaryota</taxon>
        <taxon>Viridiplantae</taxon>
        <taxon>Streptophyta</taxon>
        <taxon>Embryophyta</taxon>
        <taxon>Tracheophyta</taxon>
        <taxon>Spermatophyta</taxon>
        <taxon>Magnoliopsida</taxon>
        <taxon>eudicotyledons</taxon>
        <taxon>Gunneridae</taxon>
        <taxon>Pentapetalae</taxon>
        <taxon>Caryophyllales</taxon>
        <taxon>Cactineae</taxon>
        <taxon>Cactaceae</taxon>
        <taxon>Cactoideae</taxon>
        <taxon>Echinocereeae</taxon>
        <taxon>Carnegiea</taxon>
    </lineage>
</organism>
<accession>A0A9Q1KUY9</accession>
<reference evidence="2" key="1">
    <citation type="submission" date="2022-04" db="EMBL/GenBank/DDBJ databases">
        <title>Carnegiea gigantea Genome sequencing and assembly v2.</title>
        <authorList>
            <person name="Copetti D."/>
            <person name="Sanderson M.J."/>
            <person name="Burquez A."/>
            <person name="Wojciechowski M.F."/>
        </authorList>
    </citation>
    <scope>NUCLEOTIDE SEQUENCE</scope>
    <source>
        <strain evidence="2">SGP5-SGP5p</strain>
        <tissue evidence="2">Aerial part</tissue>
    </source>
</reference>
<comment type="caution">
    <text evidence="2">The sequence shown here is derived from an EMBL/GenBank/DDBJ whole genome shotgun (WGS) entry which is preliminary data.</text>
</comment>
<name>A0A9Q1KUY9_9CARY</name>
<feature type="domain" description="F-box" evidence="1">
    <location>
        <begin position="12"/>
        <end position="41"/>
    </location>
</feature>
<dbReference type="InterPro" id="IPR036047">
    <property type="entry name" value="F-box-like_dom_sf"/>
</dbReference>
<proteinExistence type="predicted"/>
<keyword evidence="3" id="KW-1185">Reference proteome</keyword>
<dbReference type="AlphaFoldDB" id="A0A9Q1KUY9"/>
<dbReference type="CDD" id="cd09917">
    <property type="entry name" value="F-box_SF"/>
    <property type="match status" value="1"/>
</dbReference>
<dbReference type="Pfam" id="PF12937">
    <property type="entry name" value="F-box-like"/>
    <property type="match status" value="1"/>
</dbReference>
<dbReference type="Gene3D" id="1.20.1280.50">
    <property type="match status" value="1"/>
</dbReference>
<dbReference type="PANTHER" id="PTHR39741:SF14">
    <property type="entry name" value="F-BOX DOMAIN-CONTAINING PROTEIN"/>
    <property type="match status" value="1"/>
</dbReference>
<sequence length="403" mass="45322">MERDFLEVLDSDVAVKILKCLEDPADVVRACSVSRSWRDFGSGFLLHLPCTNAAFSDISRDWGNDNVWLMIANGICKHLCVKLFPQVSGISRIINVSSARERFVDVGCSSTGEWEHLKLEHRAYTSLAWWLTSSEVGECTSDAISASSTDNYPEESVRNTLISSDRIGRRASYWSSSGQSNPEVPERLTYKLISDLCVVTEINVQPFQAFFQPHSPIYSAKAVRFRMGRRISPHDGEGDVTDGEGPPPTEGQFVWTYTSPEFPMLQETRLQNFKLPKPVICVGGILQIELLGRVQRQEMDDLFYICVAYVQIIGRLLDPVFGIESIEPSGRFSLFYNPEPEFSTPPAALEEAEETIAREMAQTHVRGWEQILNLLRGAVGVEVYDSEDEHHESDEDMAEELAL</sequence>
<evidence type="ECO:0000259" key="1">
    <source>
        <dbReference type="Pfam" id="PF12937"/>
    </source>
</evidence>
<dbReference type="SUPFAM" id="SSF81383">
    <property type="entry name" value="F-box domain"/>
    <property type="match status" value="1"/>
</dbReference>
<dbReference type="Proteomes" id="UP001153076">
    <property type="component" value="Unassembled WGS sequence"/>
</dbReference>
<dbReference type="InterPro" id="IPR055336">
    <property type="entry name" value="At4g00755-like"/>
</dbReference>
<dbReference type="OrthoDB" id="63379at2759"/>
<evidence type="ECO:0000313" key="2">
    <source>
        <dbReference type="EMBL" id="KAJ8450184.1"/>
    </source>
</evidence>
<protein>
    <recommendedName>
        <fullName evidence="1">F-box domain-containing protein</fullName>
    </recommendedName>
</protein>
<evidence type="ECO:0000313" key="3">
    <source>
        <dbReference type="Proteomes" id="UP001153076"/>
    </source>
</evidence>